<evidence type="ECO:0000313" key="3">
    <source>
        <dbReference type="EMBL" id="TPX19036.1"/>
    </source>
</evidence>
<evidence type="ECO:0000256" key="1">
    <source>
        <dbReference type="SAM" id="MobiDB-lite"/>
    </source>
</evidence>
<dbReference type="STRING" id="1093900.A0A507BHZ2"/>
<evidence type="ECO:0000313" key="4">
    <source>
        <dbReference type="Proteomes" id="UP000319257"/>
    </source>
</evidence>
<sequence length="264" mass="30655">MNSLPADLTGQHPFYYHPDQMGGWPRQEVLTAMLDTGIGYDIIIKCGGRKWYLHKDVLKAGSRWFKAAFEGDFAESRKRKITLHEVDPVQFDWVVKYLYGTEAETLFNLIGIRVPHSIVLLHDIADYFAVGTLVSYAAEKLGRHLPMYIIPEFWEAVSSNHPIMREFIGSLKLPTWYRDSLFRAIDIVFREDRPAHRMQNYFLYLFSKYGDLLVLDKDTKAKIEARPHFARKVFGESPKQEGERPRHYLSSSGGKPRLVCPEWD</sequence>
<dbReference type="RefSeq" id="XP_031000747.1">
    <property type="nucleotide sequence ID" value="XM_031133992.1"/>
</dbReference>
<evidence type="ECO:0000259" key="2">
    <source>
        <dbReference type="PROSITE" id="PS50097"/>
    </source>
</evidence>
<dbReference type="PANTHER" id="PTHR24413">
    <property type="entry name" value="SPECKLE-TYPE POZ PROTEIN"/>
    <property type="match status" value="1"/>
</dbReference>
<feature type="domain" description="BTB" evidence="2">
    <location>
        <begin position="40"/>
        <end position="99"/>
    </location>
</feature>
<accession>A0A507BHZ2</accession>
<dbReference type="OrthoDB" id="6359816at2759"/>
<dbReference type="Proteomes" id="UP000319257">
    <property type="component" value="Unassembled WGS sequence"/>
</dbReference>
<dbReference type="PROSITE" id="PS50097">
    <property type="entry name" value="BTB"/>
    <property type="match status" value="1"/>
</dbReference>
<keyword evidence="4" id="KW-1185">Reference proteome</keyword>
<gene>
    <name evidence="3" type="ORF">E0L32_011280</name>
</gene>
<proteinExistence type="predicted"/>
<dbReference type="CDD" id="cd18186">
    <property type="entry name" value="BTB_POZ_ZBTB_KLHL-like"/>
    <property type="match status" value="1"/>
</dbReference>
<dbReference type="SUPFAM" id="SSF54695">
    <property type="entry name" value="POZ domain"/>
    <property type="match status" value="1"/>
</dbReference>
<comment type="caution">
    <text evidence="3">The sequence shown here is derived from an EMBL/GenBank/DDBJ whole genome shotgun (WGS) entry which is preliminary data.</text>
</comment>
<dbReference type="InterPro" id="IPR000210">
    <property type="entry name" value="BTB/POZ_dom"/>
</dbReference>
<dbReference type="EMBL" id="SKBQ01000102">
    <property type="protein sequence ID" value="TPX19036.1"/>
    <property type="molecule type" value="Genomic_DNA"/>
</dbReference>
<name>A0A507BHZ2_9PEZI</name>
<feature type="region of interest" description="Disordered" evidence="1">
    <location>
        <begin position="234"/>
        <end position="264"/>
    </location>
</feature>
<dbReference type="InParanoid" id="A0A507BHZ2"/>
<dbReference type="Gene3D" id="3.30.710.10">
    <property type="entry name" value="Potassium Channel Kv1.1, Chain A"/>
    <property type="match status" value="1"/>
</dbReference>
<organism evidence="3 4">
    <name type="scientific">Thyridium curvatum</name>
    <dbReference type="NCBI Taxonomy" id="1093900"/>
    <lineage>
        <taxon>Eukaryota</taxon>
        <taxon>Fungi</taxon>
        <taxon>Dikarya</taxon>
        <taxon>Ascomycota</taxon>
        <taxon>Pezizomycotina</taxon>
        <taxon>Sordariomycetes</taxon>
        <taxon>Sordariomycetidae</taxon>
        <taxon>Thyridiales</taxon>
        <taxon>Thyridiaceae</taxon>
        <taxon>Thyridium</taxon>
    </lineage>
</organism>
<dbReference type="InterPro" id="IPR011333">
    <property type="entry name" value="SKP1/BTB/POZ_sf"/>
</dbReference>
<dbReference type="Pfam" id="PF00651">
    <property type="entry name" value="BTB"/>
    <property type="match status" value="1"/>
</dbReference>
<dbReference type="AlphaFoldDB" id="A0A507BHZ2"/>
<dbReference type="SMART" id="SM00225">
    <property type="entry name" value="BTB"/>
    <property type="match status" value="1"/>
</dbReference>
<reference evidence="3 4" key="1">
    <citation type="submission" date="2019-06" db="EMBL/GenBank/DDBJ databases">
        <title>Draft genome sequence of the filamentous fungus Phialemoniopsis curvata isolated from diesel fuel.</title>
        <authorList>
            <person name="Varaljay V.A."/>
            <person name="Lyon W.J."/>
            <person name="Crouch A.L."/>
            <person name="Drake C.E."/>
            <person name="Hollomon J.M."/>
            <person name="Nadeau L.J."/>
            <person name="Nunn H.S."/>
            <person name="Stevenson B.S."/>
            <person name="Bojanowski C.L."/>
            <person name="Crookes-Goodson W.J."/>
        </authorList>
    </citation>
    <scope>NUCLEOTIDE SEQUENCE [LARGE SCALE GENOMIC DNA]</scope>
    <source>
        <strain evidence="3 4">D216</strain>
    </source>
</reference>
<protein>
    <recommendedName>
        <fullName evidence="2">BTB domain-containing protein</fullName>
    </recommendedName>
</protein>
<dbReference type="GeneID" id="41978727"/>